<proteinExistence type="inferred from homology"/>
<organism evidence="8 9">
    <name type="scientific">Rhizophagus irregularis (strain DAOM 181602 / DAOM 197198 / MUCL 43194)</name>
    <name type="common">Arbuscular mycorrhizal fungus</name>
    <name type="synonym">Glomus intraradices</name>
    <dbReference type="NCBI Taxonomy" id="747089"/>
    <lineage>
        <taxon>Eukaryota</taxon>
        <taxon>Fungi</taxon>
        <taxon>Fungi incertae sedis</taxon>
        <taxon>Mucoromycota</taxon>
        <taxon>Glomeromycotina</taxon>
        <taxon>Glomeromycetes</taxon>
        <taxon>Glomerales</taxon>
        <taxon>Glomeraceae</taxon>
        <taxon>Rhizophagus</taxon>
    </lineage>
</organism>
<dbReference type="InterPro" id="IPR011009">
    <property type="entry name" value="Kinase-like_dom_sf"/>
</dbReference>
<dbReference type="AlphaFoldDB" id="A0A2P4P8V4"/>
<dbReference type="InterPro" id="IPR001245">
    <property type="entry name" value="Ser-Thr/Tyr_kinase_cat_dom"/>
</dbReference>
<dbReference type="Pfam" id="PF07714">
    <property type="entry name" value="PK_Tyr_Ser-Thr"/>
    <property type="match status" value="1"/>
</dbReference>
<evidence type="ECO:0000256" key="5">
    <source>
        <dbReference type="ARBA" id="ARBA00022777"/>
    </source>
</evidence>
<dbReference type="GO" id="GO:0005524">
    <property type="term" value="F:ATP binding"/>
    <property type="evidence" value="ECO:0007669"/>
    <property type="project" value="UniProtKB-KW"/>
</dbReference>
<dbReference type="PANTHER" id="PTHR46485:SF5">
    <property type="entry name" value="CENTER DIVIDER, ISOFORM A"/>
    <property type="match status" value="1"/>
</dbReference>
<dbReference type="PROSITE" id="PS50011">
    <property type="entry name" value="PROTEIN_KINASE_DOM"/>
    <property type="match status" value="1"/>
</dbReference>
<feature type="domain" description="Protein kinase" evidence="7">
    <location>
        <begin position="1"/>
        <end position="81"/>
    </location>
</feature>
<comment type="caution">
    <text evidence="8">The sequence shown here is derived from an EMBL/GenBank/DDBJ whole genome shotgun (WGS) entry which is preliminary data.</text>
</comment>
<sequence>MVSYHDNINRFLGITNDHAGNYIMVLEYADEGNLRDYLKVKFDSLQWENKIRMALDIACGLKCLHSRDIVHRDLHSKNILV</sequence>
<dbReference type="InterPro" id="IPR050940">
    <property type="entry name" value="Actin_reg-Ser/Thr_kinase"/>
</dbReference>
<keyword evidence="2" id="KW-0723">Serine/threonine-protein kinase</keyword>
<keyword evidence="4" id="KW-0547">Nucleotide-binding</keyword>
<keyword evidence="3" id="KW-0808">Transferase</keyword>
<evidence type="ECO:0000259" key="7">
    <source>
        <dbReference type="PROSITE" id="PS50011"/>
    </source>
</evidence>
<evidence type="ECO:0000313" key="9">
    <source>
        <dbReference type="Proteomes" id="UP000018888"/>
    </source>
</evidence>
<dbReference type="GO" id="GO:0004674">
    <property type="term" value="F:protein serine/threonine kinase activity"/>
    <property type="evidence" value="ECO:0007669"/>
    <property type="project" value="UniProtKB-KW"/>
</dbReference>
<feature type="non-terminal residue" evidence="8">
    <location>
        <position position="81"/>
    </location>
</feature>
<evidence type="ECO:0000256" key="4">
    <source>
        <dbReference type="ARBA" id="ARBA00022741"/>
    </source>
</evidence>
<reference evidence="8 9" key="1">
    <citation type="journal article" date="2013" name="Proc. Natl. Acad. Sci. U.S.A.">
        <title>Genome of an arbuscular mycorrhizal fungus provides insight into the oldest plant symbiosis.</title>
        <authorList>
            <person name="Tisserant E."/>
            <person name="Malbreil M."/>
            <person name="Kuo A."/>
            <person name="Kohler A."/>
            <person name="Symeonidi A."/>
            <person name="Balestrini R."/>
            <person name="Charron P."/>
            <person name="Duensing N."/>
            <person name="Frei Dit Frey N."/>
            <person name="Gianinazzi-Pearson V."/>
            <person name="Gilbert L.B."/>
            <person name="Handa Y."/>
            <person name="Herr J.R."/>
            <person name="Hijri M."/>
            <person name="Koul R."/>
            <person name="Kawaguchi M."/>
            <person name="Krajinski F."/>
            <person name="Lammers P.J."/>
            <person name="Masclaux F.G."/>
            <person name="Murat C."/>
            <person name="Morin E."/>
            <person name="Ndikumana S."/>
            <person name="Pagni M."/>
            <person name="Petitpierre D."/>
            <person name="Requena N."/>
            <person name="Rosikiewicz P."/>
            <person name="Riley R."/>
            <person name="Saito K."/>
            <person name="San Clemente H."/>
            <person name="Shapiro H."/>
            <person name="van Tuinen D."/>
            <person name="Becard G."/>
            <person name="Bonfante P."/>
            <person name="Paszkowski U."/>
            <person name="Shachar-Hill Y.Y."/>
            <person name="Tuskan G.A."/>
            <person name="Young P.W."/>
            <person name="Sanders I.R."/>
            <person name="Henrissat B."/>
            <person name="Rensing S.A."/>
            <person name="Grigoriev I.V."/>
            <person name="Corradi N."/>
            <person name="Roux C."/>
            <person name="Martin F."/>
        </authorList>
    </citation>
    <scope>NUCLEOTIDE SEQUENCE [LARGE SCALE GENOMIC DNA]</scope>
    <source>
        <strain evidence="8 9">DAOM 197198</strain>
    </source>
</reference>
<evidence type="ECO:0000256" key="6">
    <source>
        <dbReference type="ARBA" id="ARBA00022840"/>
    </source>
</evidence>
<evidence type="ECO:0000256" key="2">
    <source>
        <dbReference type="ARBA" id="ARBA00022527"/>
    </source>
</evidence>
<accession>A0A2P4P8V4</accession>
<dbReference type="Gene3D" id="1.10.510.10">
    <property type="entry name" value="Transferase(Phosphotransferase) domain 1"/>
    <property type="match status" value="1"/>
</dbReference>
<evidence type="ECO:0000313" key="8">
    <source>
        <dbReference type="EMBL" id="POG61822.1"/>
    </source>
</evidence>
<gene>
    <name evidence="8" type="ORF">GLOIN_2v1701354</name>
</gene>
<evidence type="ECO:0000256" key="1">
    <source>
        <dbReference type="ARBA" id="ARBA00005843"/>
    </source>
</evidence>
<comment type="similarity">
    <text evidence="1">Belongs to the protein kinase superfamily. TKL Ser/Thr protein kinase family.</text>
</comment>
<protein>
    <submittedName>
        <fullName evidence="8">Kinase-like domain-containing protein</fullName>
    </submittedName>
</protein>
<keyword evidence="5" id="KW-0418">Kinase</keyword>
<dbReference type="EMBL" id="AUPC02000324">
    <property type="protein sequence ID" value="POG61822.1"/>
    <property type="molecule type" value="Genomic_DNA"/>
</dbReference>
<name>A0A2P4P8V4_RHIID</name>
<keyword evidence="9" id="KW-1185">Reference proteome</keyword>
<dbReference type="InterPro" id="IPR000719">
    <property type="entry name" value="Prot_kinase_dom"/>
</dbReference>
<dbReference type="SUPFAM" id="SSF56112">
    <property type="entry name" value="Protein kinase-like (PK-like)"/>
    <property type="match status" value="1"/>
</dbReference>
<keyword evidence="6" id="KW-0067">ATP-binding</keyword>
<evidence type="ECO:0000256" key="3">
    <source>
        <dbReference type="ARBA" id="ARBA00022679"/>
    </source>
</evidence>
<dbReference type="Proteomes" id="UP000018888">
    <property type="component" value="Unassembled WGS sequence"/>
</dbReference>
<reference evidence="8 9" key="2">
    <citation type="journal article" date="2018" name="New Phytol.">
        <title>High intraspecific genome diversity in the model arbuscular mycorrhizal symbiont Rhizophagus irregularis.</title>
        <authorList>
            <person name="Chen E.C.H."/>
            <person name="Morin E."/>
            <person name="Beaudet D."/>
            <person name="Noel J."/>
            <person name="Yildirir G."/>
            <person name="Ndikumana S."/>
            <person name="Charron P."/>
            <person name="St-Onge C."/>
            <person name="Giorgi J."/>
            <person name="Kruger M."/>
            <person name="Marton T."/>
            <person name="Ropars J."/>
            <person name="Grigoriev I.V."/>
            <person name="Hainaut M."/>
            <person name="Henrissat B."/>
            <person name="Roux C."/>
            <person name="Martin F."/>
            <person name="Corradi N."/>
        </authorList>
    </citation>
    <scope>NUCLEOTIDE SEQUENCE [LARGE SCALE GENOMIC DNA]</scope>
    <source>
        <strain evidence="8 9">DAOM 197198</strain>
    </source>
</reference>
<dbReference type="PANTHER" id="PTHR46485">
    <property type="entry name" value="LIM DOMAIN KINASE 1"/>
    <property type="match status" value="1"/>
</dbReference>